<keyword evidence="6" id="KW-1185">Reference proteome</keyword>
<reference evidence="6" key="1">
    <citation type="journal article" date="2014" name="Nat. Commun.">
        <title>The emerging biofuel crop Camelina sativa retains a highly undifferentiated hexaploid genome structure.</title>
        <authorList>
            <person name="Kagale S."/>
            <person name="Koh C."/>
            <person name="Nixon J."/>
            <person name="Bollina V."/>
            <person name="Clarke W.E."/>
            <person name="Tuteja R."/>
            <person name="Spillane C."/>
            <person name="Robinson S.J."/>
            <person name="Links M.G."/>
            <person name="Clarke C."/>
            <person name="Higgins E.E."/>
            <person name="Huebert T."/>
            <person name="Sharpe A.G."/>
            <person name="Parkin I.A."/>
        </authorList>
    </citation>
    <scope>NUCLEOTIDE SEQUENCE [LARGE SCALE GENOMIC DNA]</scope>
    <source>
        <strain evidence="6">cv. DH55</strain>
    </source>
</reference>
<evidence type="ECO:0000256" key="1">
    <source>
        <dbReference type="ARBA" id="ARBA00022723"/>
    </source>
</evidence>
<keyword evidence="1" id="KW-0479">Metal-binding</keyword>
<keyword evidence="2 4" id="KW-0863">Zinc-finger</keyword>
<dbReference type="PANTHER" id="PTHR31973">
    <property type="entry name" value="POLYPROTEIN, PUTATIVE-RELATED"/>
    <property type="match status" value="1"/>
</dbReference>
<dbReference type="PANTHER" id="PTHR31973:SF187">
    <property type="entry name" value="MUTATOR TRANSPOSASE MUDRA PROTEIN"/>
    <property type="match status" value="1"/>
</dbReference>
<organism evidence="6 7">
    <name type="scientific">Camelina sativa</name>
    <name type="common">False flax</name>
    <name type="synonym">Myagrum sativum</name>
    <dbReference type="NCBI Taxonomy" id="90675"/>
    <lineage>
        <taxon>Eukaryota</taxon>
        <taxon>Viridiplantae</taxon>
        <taxon>Streptophyta</taxon>
        <taxon>Embryophyta</taxon>
        <taxon>Tracheophyta</taxon>
        <taxon>Spermatophyta</taxon>
        <taxon>Magnoliopsida</taxon>
        <taxon>eudicotyledons</taxon>
        <taxon>Gunneridae</taxon>
        <taxon>Pentapetalae</taxon>
        <taxon>rosids</taxon>
        <taxon>malvids</taxon>
        <taxon>Brassicales</taxon>
        <taxon>Brassicaceae</taxon>
        <taxon>Camelineae</taxon>
        <taxon>Camelina</taxon>
    </lineage>
</organism>
<feature type="domain" description="SWIM-type" evidence="5">
    <location>
        <begin position="45"/>
        <end position="77"/>
    </location>
</feature>
<sequence length="172" mass="19564">MLNSFGYMNTYAFIDIQGHTERARHVKVQEIDEHQFQVSSGTSIHVVNLRYKSCSCRRFDLERMSCVHAIAAAYTANQSVILQFHPNFRKDSLCSGYANSIMPIDTSCIVPIDVTSSRCKLPFVRNPPGRPKMSRMKSFIEVALETKWPRKKHACSQCQEVGHNHKTCPANT</sequence>
<gene>
    <name evidence="7" type="primary">LOC104728294</name>
</gene>
<dbReference type="GeneID" id="104728294"/>
<reference evidence="7" key="2">
    <citation type="submission" date="2025-08" db="UniProtKB">
        <authorList>
            <consortium name="RefSeq"/>
        </authorList>
    </citation>
    <scope>IDENTIFICATION</scope>
    <source>
        <tissue evidence="7">Leaf</tissue>
    </source>
</reference>
<proteinExistence type="predicted"/>
<dbReference type="InterPro" id="IPR006564">
    <property type="entry name" value="Znf_PMZ"/>
</dbReference>
<protein>
    <submittedName>
        <fullName evidence="7">Uncharacterized protein LOC104728294</fullName>
    </submittedName>
</protein>
<dbReference type="SUPFAM" id="SSF57756">
    <property type="entry name" value="Retrovirus zinc finger-like domains"/>
    <property type="match status" value="1"/>
</dbReference>
<evidence type="ECO:0000256" key="2">
    <source>
        <dbReference type="ARBA" id="ARBA00022771"/>
    </source>
</evidence>
<name>A0ABM0USL0_CAMSA</name>
<evidence type="ECO:0000313" key="6">
    <source>
        <dbReference type="Proteomes" id="UP000694864"/>
    </source>
</evidence>
<evidence type="ECO:0000313" key="7">
    <source>
        <dbReference type="RefSeq" id="XP_010445597.1"/>
    </source>
</evidence>
<dbReference type="Pfam" id="PF04434">
    <property type="entry name" value="SWIM"/>
    <property type="match status" value="1"/>
</dbReference>
<dbReference type="RefSeq" id="XP_010445597.1">
    <property type="nucleotide sequence ID" value="XM_010447295.1"/>
</dbReference>
<dbReference type="Proteomes" id="UP000694864">
    <property type="component" value="Chromosome 11"/>
</dbReference>
<keyword evidence="3" id="KW-0862">Zinc</keyword>
<evidence type="ECO:0000259" key="5">
    <source>
        <dbReference type="PROSITE" id="PS50966"/>
    </source>
</evidence>
<evidence type="ECO:0000256" key="4">
    <source>
        <dbReference type="PROSITE-ProRule" id="PRU00325"/>
    </source>
</evidence>
<dbReference type="PROSITE" id="PS50966">
    <property type="entry name" value="ZF_SWIM"/>
    <property type="match status" value="1"/>
</dbReference>
<dbReference type="InterPro" id="IPR007527">
    <property type="entry name" value="Znf_SWIM"/>
</dbReference>
<dbReference type="SMART" id="SM00575">
    <property type="entry name" value="ZnF_PMZ"/>
    <property type="match status" value="1"/>
</dbReference>
<evidence type="ECO:0000256" key="3">
    <source>
        <dbReference type="ARBA" id="ARBA00022833"/>
    </source>
</evidence>
<dbReference type="InterPro" id="IPR036875">
    <property type="entry name" value="Znf_CCHC_sf"/>
</dbReference>
<accession>A0ABM0USL0</accession>